<protein>
    <submittedName>
        <fullName evidence="2">(salmon louse) hypothetical protein</fullName>
    </submittedName>
</protein>
<dbReference type="PANTHER" id="PTHR37984">
    <property type="entry name" value="PROTEIN CBG26694"/>
    <property type="match status" value="1"/>
</dbReference>
<dbReference type="Gene3D" id="3.30.420.10">
    <property type="entry name" value="Ribonuclease H-like superfamily/Ribonuclease H"/>
    <property type="match status" value="1"/>
</dbReference>
<dbReference type="OrthoDB" id="6378238at2759"/>
<dbReference type="PROSITE" id="PS50994">
    <property type="entry name" value="INTEGRASE"/>
    <property type="match status" value="1"/>
</dbReference>
<accession>A0A7R8H928</accession>
<dbReference type="GO" id="GO:0003676">
    <property type="term" value="F:nucleic acid binding"/>
    <property type="evidence" value="ECO:0007669"/>
    <property type="project" value="InterPro"/>
</dbReference>
<evidence type="ECO:0000259" key="1">
    <source>
        <dbReference type="PROSITE" id="PS50994"/>
    </source>
</evidence>
<dbReference type="SUPFAM" id="SSF53098">
    <property type="entry name" value="Ribonuclease H-like"/>
    <property type="match status" value="1"/>
</dbReference>
<dbReference type="InterPro" id="IPR050951">
    <property type="entry name" value="Retrovirus_Pol_polyprotein"/>
</dbReference>
<gene>
    <name evidence="2" type="ORF">LSAA_10400</name>
</gene>
<reference evidence="2" key="1">
    <citation type="submission" date="2021-02" db="EMBL/GenBank/DDBJ databases">
        <authorList>
            <person name="Bekaert M."/>
        </authorList>
    </citation>
    <scope>NUCLEOTIDE SEQUENCE</scope>
    <source>
        <strain evidence="2">IoA-00</strain>
    </source>
</reference>
<name>A0A7R8H928_LEPSM</name>
<dbReference type="InterPro" id="IPR036397">
    <property type="entry name" value="RNaseH_sf"/>
</dbReference>
<dbReference type="AlphaFoldDB" id="A0A7R8H928"/>
<dbReference type="EMBL" id="HG994584">
    <property type="protein sequence ID" value="CAF2949922.1"/>
    <property type="molecule type" value="Genomic_DNA"/>
</dbReference>
<sequence length="186" mass="21721">MTRTCIRCQISKVTRHTVSTTQPFKPTQCYFEHVHIHLVGLLPHSKSFKYLVSFVNRFTRWSEAITALTVTQKFIDGWILRFRIPLTITSDRGGQFKSLRWSCIMKSLGVSYLHTASYHPVTKSRFERIHRKLKHALYVHSTSHPSWTFLSSTHPLNSLIITEGRYWSLLLTIGIWFSTQSSWIIP</sequence>
<evidence type="ECO:0000313" key="3">
    <source>
        <dbReference type="Proteomes" id="UP000675881"/>
    </source>
</evidence>
<keyword evidence="3" id="KW-1185">Reference proteome</keyword>
<organism evidence="2 3">
    <name type="scientific">Lepeophtheirus salmonis</name>
    <name type="common">Salmon louse</name>
    <name type="synonym">Caligus salmonis</name>
    <dbReference type="NCBI Taxonomy" id="72036"/>
    <lineage>
        <taxon>Eukaryota</taxon>
        <taxon>Metazoa</taxon>
        <taxon>Ecdysozoa</taxon>
        <taxon>Arthropoda</taxon>
        <taxon>Crustacea</taxon>
        <taxon>Multicrustacea</taxon>
        <taxon>Hexanauplia</taxon>
        <taxon>Copepoda</taxon>
        <taxon>Siphonostomatoida</taxon>
        <taxon>Caligidae</taxon>
        <taxon>Lepeophtheirus</taxon>
    </lineage>
</organism>
<evidence type="ECO:0000313" key="2">
    <source>
        <dbReference type="EMBL" id="CAF2949922.1"/>
    </source>
</evidence>
<proteinExistence type="predicted"/>
<dbReference type="Proteomes" id="UP000675881">
    <property type="component" value="Chromosome 5"/>
</dbReference>
<feature type="domain" description="Integrase catalytic" evidence="1">
    <location>
        <begin position="22"/>
        <end position="186"/>
    </location>
</feature>
<dbReference type="InterPro" id="IPR012337">
    <property type="entry name" value="RNaseH-like_sf"/>
</dbReference>
<dbReference type="InterPro" id="IPR001584">
    <property type="entry name" value="Integrase_cat-core"/>
</dbReference>
<dbReference type="PANTHER" id="PTHR37984:SF15">
    <property type="entry name" value="INTEGRASE CATALYTIC DOMAIN-CONTAINING PROTEIN"/>
    <property type="match status" value="1"/>
</dbReference>
<dbReference type="GO" id="GO:0015074">
    <property type="term" value="P:DNA integration"/>
    <property type="evidence" value="ECO:0007669"/>
    <property type="project" value="InterPro"/>
</dbReference>